<feature type="non-terminal residue" evidence="6">
    <location>
        <position position="262"/>
    </location>
</feature>
<evidence type="ECO:0000313" key="6">
    <source>
        <dbReference type="EMBL" id="PMP61697.1"/>
    </source>
</evidence>
<dbReference type="GO" id="GO:0051539">
    <property type="term" value="F:4 iron, 4 sulfur cluster binding"/>
    <property type="evidence" value="ECO:0007669"/>
    <property type="project" value="UniProtKB-KW"/>
</dbReference>
<dbReference type="Gene3D" id="1.10.15.40">
    <property type="entry name" value="Electron transport complex subunit B, putative Fe-S cluster"/>
    <property type="match status" value="1"/>
</dbReference>
<dbReference type="Pfam" id="PF12654">
    <property type="entry name" value="DUF3786"/>
    <property type="match status" value="1"/>
</dbReference>
<reference evidence="6 7" key="1">
    <citation type="submission" date="2018-01" db="EMBL/GenBank/DDBJ databases">
        <title>Metagenomic assembled genomes from two thermal pools in the Uzon Caldera, Kamchatka, Russia.</title>
        <authorList>
            <person name="Wilkins L."/>
            <person name="Ettinger C."/>
        </authorList>
    </citation>
    <scope>NUCLEOTIDE SEQUENCE [LARGE SCALE GENOMIC DNA]</scope>
    <source>
        <strain evidence="6">ZAV-15</strain>
    </source>
</reference>
<evidence type="ECO:0000256" key="3">
    <source>
        <dbReference type="ARBA" id="ARBA00023004"/>
    </source>
</evidence>
<dbReference type="Proteomes" id="UP000235731">
    <property type="component" value="Unassembled WGS sequence"/>
</dbReference>
<evidence type="ECO:0000256" key="2">
    <source>
        <dbReference type="ARBA" id="ARBA00022723"/>
    </source>
</evidence>
<dbReference type="AlphaFoldDB" id="A0A2N7PIL7"/>
<gene>
    <name evidence="6" type="ORF">C0197_05365</name>
</gene>
<dbReference type="PROSITE" id="PS51656">
    <property type="entry name" value="4FE4S"/>
    <property type="match status" value="1"/>
</dbReference>
<evidence type="ECO:0000256" key="4">
    <source>
        <dbReference type="ARBA" id="ARBA00023014"/>
    </source>
</evidence>
<dbReference type="EMBL" id="PNIE01000077">
    <property type="protein sequence ID" value="PMP61697.1"/>
    <property type="molecule type" value="Genomic_DNA"/>
</dbReference>
<dbReference type="GO" id="GO:0046872">
    <property type="term" value="F:metal ion binding"/>
    <property type="evidence" value="ECO:0007669"/>
    <property type="project" value="UniProtKB-KW"/>
</dbReference>
<evidence type="ECO:0000313" key="7">
    <source>
        <dbReference type="Proteomes" id="UP000235731"/>
    </source>
</evidence>
<comment type="caution">
    <text evidence="6">The sequence shown here is derived from an EMBL/GenBank/DDBJ whole genome shotgun (WGS) entry which is preliminary data.</text>
</comment>
<organism evidence="6 7">
    <name type="scientific">Caldimicrobium thiodismutans</name>
    <dbReference type="NCBI Taxonomy" id="1653476"/>
    <lineage>
        <taxon>Bacteria</taxon>
        <taxon>Pseudomonadati</taxon>
        <taxon>Thermodesulfobacteriota</taxon>
        <taxon>Thermodesulfobacteria</taxon>
        <taxon>Thermodesulfobacteriales</taxon>
        <taxon>Thermodesulfobacteriaceae</taxon>
        <taxon>Caldimicrobium</taxon>
    </lineage>
</organism>
<sequence>MKSYLDLLKILPKSNCKECGLDSCLLFALKVFSKEISPRACPYLPLESLPKDLLTPNLSFNQLLENLKYLKEKFKALDLRELAKNLGAFYDKDTHTLSFFYLDTEILIPLEEEGHPVDLKDLKGKELDPRDEILLCNYFLFKGRSPLTGNFVGLEAFPHSISKVKTLKIYAEDPLSKILSQPNIDKKLLFKEFKITQFKEEQGNLSITIFALPKVPLMINFWAGDLEDQLLPSCKILYDASAINYLDLECLVFLAERLTEKL</sequence>
<dbReference type="InterPro" id="IPR007202">
    <property type="entry name" value="4Fe-4S_dom"/>
</dbReference>
<proteinExistence type="predicted"/>
<feature type="domain" description="4Fe-4S" evidence="5">
    <location>
        <begin position="1"/>
        <end position="58"/>
    </location>
</feature>
<name>A0A2N7PIL7_9BACT</name>
<keyword evidence="4" id="KW-0411">Iron-sulfur</keyword>
<protein>
    <recommendedName>
        <fullName evidence="5">4Fe-4S domain-containing protein</fullName>
    </recommendedName>
</protein>
<evidence type="ECO:0000256" key="1">
    <source>
        <dbReference type="ARBA" id="ARBA00022485"/>
    </source>
</evidence>
<keyword evidence="3" id="KW-0408">Iron</keyword>
<keyword evidence="2" id="KW-0479">Metal-binding</keyword>
<dbReference type="InterPro" id="IPR024264">
    <property type="entry name" value="DUF3786"/>
</dbReference>
<evidence type="ECO:0000259" key="5">
    <source>
        <dbReference type="PROSITE" id="PS51656"/>
    </source>
</evidence>
<keyword evidence="1" id="KW-0004">4Fe-4S</keyword>
<accession>A0A2N7PIL7</accession>
<dbReference type="Pfam" id="PF04060">
    <property type="entry name" value="FeS"/>
    <property type="match status" value="1"/>
</dbReference>